<reference evidence="2 3" key="1">
    <citation type="submission" date="2023-07" db="EMBL/GenBank/DDBJ databases">
        <title>Sequencing the genomes of 1000 actinobacteria strains.</title>
        <authorList>
            <person name="Klenk H.-P."/>
        </authorList>
    </citation>
    <scope>NUCLEOTIDE SEQUENCE [LARGE SCALE GENOMIC DNA]</scope>
    <source>
        <strain evidence="2 3">DSM 46740</strain>
    </source>
</reference>
<protein>
    <submittedName>
        <fullName evidence="2">Anion-transporting ArsA/GET3 family ATPase</fullName>
    </submittedName>
</protein>
<dbReference type="InterPro" id="IPR027417">
    <property type="entry name" value="P-loop_NTPase"/>
</dbReference>
<gene>
    <name evidence="2" type="ORF">J2853_006609</name>
</gene>
<evidence type="ECO:0000313" key="3">
    <source>
        <dbReference type="Proteomes" id="UP001225356"/>
    </source>
</evidence>
<sequence>MSKRDERPGGHRKAPVLDLDAIIDDPGTRIVVCCGSGGVGKTTTAAALGLRAAERGRSAVVLTVDPARRLAQSMGLTELDNTPKPVSGVKGKGRLHAMMLDMKRTFDEIIEAHADPERARQILTNPFYQSLSSSFSGTQEYMAMEKLGQLRRSGDWDLIIVDTPPSRSALDFLDAPERLGRFLDGRLIRVLMAPAKAGGRSAFKLLNAGFGFIAGAMTKLLGAQVLKDLQTFVSALDAVFGGFRARADQTYRLLQAPGTAFVVVASPERDAMREASYFVERLAAERMPLAGLVINRMHLSPAGVLSAARSAAAAEDLESRGEHELTAAVLRLHAGRMQLAARELREQEHFVSAHPTVPVARVPAMAQDVHDLKGLREVGELLGSQ</sequence>
<dbReference type="SUPFAM" id="SSF52540">
    <property type="entry name" value="P-loop containing nucleoside triphosphate hydrolases"/>
    <property type="match status" value="1"/>
</dbReference>
<feature type="domain" description="ArsA/GET3 Anion-transporting ATPase-like" evidence="1">
    <location>
        <begin position="28"/>
        <end position="297"/>
    </location>
</feature>
<accession>A0ABT9QMB2</accession>
<dbReference type="InterPro" id="IPR016300">
    <property type="entry name" value="ATPase_ArsA/GET3"/>
</dbReference>
<dbReference type="PANTHER" id="PTHR10803">
    <property type="entry name" value="ARSENICAL PUMP-DRIVING ATPASE ARSENITE-TRANSLOCATING ATPASE"/>
    <property type="match status" value="1"/>
</dbReference>
<proteinExistence type="predicted"/>
<dbReference type="RefSeq" id="WP_307564492.1">
    <property type="nucleotide sequence ID" value="NZ_JAUSQU010000001.1"/>
</dbReference>
<dbReference type="Gene3D" id="3.40.50.300">
    <property type="entry name" value="P-loop containing nucleotide triphosphate hydrolases"/>
    <property type="match status" value="1"/>
</dbReference>
<name>A0ABT9QMB2_9ACTN</name>
<dbReference type="PANTHER" id="PTHR10803:SF26">
    <property type="entry name" value="ANION TRANSPORTER ATPASE-RELATED"/>
    <property type="match status" value="1"/>
</dbReference>
<comment type="caution">
    <text evidence="2">The sequence shown here is derived from an EMBL/GenBank/DDBJ whole genome shotgun (WGS) entry which is preliminary data.</text>
</comment>
<dbReference type="EMBL" id="JAUSQU010000001">
    <property type="protein sequence ID" value="MDP9847398.1"/>
    <property type="molecule type" value="Genomic_DNA"/>
</dbReference>
<dbReference type="InterPro" id="IPR025723">
    <property type="entry name" value="ArsA/GET3_ATPase-like"/>
</dbReference>
<dbReference type="Proteomes" id="UP001225356">
    <property type="component" value="Unassembled WGS sequence"/>
</dbReference>
<dbReference type="CDD" id="cd02035">
    <property type="entry name" value="ArsA"/>
    <property type="match status" value="1"/>
</dbReference>
<evidence type="ECO:0000313" key="2">
    <source>
        <dbReference type="EMBL" id="MDP9847398.1"/>
    </source>
</evidence>
<keyword evidence="3" id="KW-1185">Reference proteome</keyword>
<dbReference type="Pfam" id="PF02374">
    <property type="entry name" value="ArsA_ATPase"/>
    <property type="match status" value="1"/>
</dbReference>
<evidence type="ECO:0000259" key="1">
    <source>
        <dbReference type="Pfam" id="PF02374"/>
    </source>
</evidence>
<organism evidence="2 3">
    <name type="scientific">Streptosporangium lutulentum</name>
    <dbReference type="NCBI Taxonomy" id="1461250"/>
    <lineage>
        <taxon>Bacteria</taxon>
        <taxon>Bacillati</taxon>
        <taxon>Actinomycetota</taxon>
        <taxon>Actinomycetes</taxon>
        <taxon>Streptosporangiales</taxon>
        <taxon>Streptosporangiaceae</taxon>
        <taxon>Streptosporangium</taxon>
    </lineage>
</organism>